<keyword evidence="1" id="KW-0732">Signal</keyword>
<dbReference type="EMBL" id="QYYH01000020">
    <property type="protein sequence ID" value="RJY18526.1"/>
    <property type="molecule type" value="Genomic_DNA"/>
</dbReference>
<dbReference type="Gene3D" id="3.10.28.20">
    <property type="entry name" value="Acetamidase/Formamidase-like domains"/>
    <property type="match status" value="1"/>
</dbReference>
<comment type="caution">
    <text evidence="2">The sequence shown here is derived from an EMBL/GenBank/DDBJ whole genome shotgun (WGS) entry which is preliminary data.</text>
</comment>
<evidence type="ECO:0000256" key="1">
    <source>
        <dbReference type="SAM" id="SignalP"/>
    </source>
</evidence>
<name>A0A3A6U9B5_9GAMM</name>
<proteinExistence type="predicted"/>
<evidence type="ECO:0000313" key="3">
    <source>
        <dbReference type="Proteomes" id="UP000273022"/>
    </source>
</evidence>
<dbReference type="RefSeq" id="WP_121852502.1">
    <property type="nucleotide sequence ID" value="NZ_CP037952.1"/>
</dbReference>
<evidence type="ECO:0008006" key="4">
    <source>
        <dbReference type="Google" id="ProtNLM"/>
    </source>
</evidence>
<evidence type="ECO:0000313" key="2">
    <source>
        <dbReference type="EMBL" id="RJY18526.1"/>
    </source>
</evidence>
<dbReference type="Proteomes" id="UP000273022">
    <property type="component" value="Unassembled WGS sequence"/>
</dbReference>
<dbReference type="OrthoDB" id="6314308at2"/>
<organism evidence="2 3">
    <name type="scientific">Parashewanella spongiae</name>
    <dbReference type="NCBI Taxonomy" id="342950"/>
    <lineage>
        <taxon>Bacteria</taxon>
        <taxon>Pseudomonadati</taxon>
        <taxon>Pseudomonadota</taxon>
        <taxon>Gammaproteobacteria</taxon>
        <taxon>Alteromonadales</taxon>
        <taxon>Shewanellaceae</taxon>
        <taxon>Parashewanella</taxon>
    </lineage>
</organism>
<dbReference type="AlphaFoldDB" id="A0A3A6U9B5"/>
<accession>A0A3A6U9B5</accession>
<reference evidence="2 3" key="1">
    <citation type="submission" date="2018-09" db="EMBL/GenBank/DDBJ databases">
        <title>Phylogeny of the Shewanellaceae, and recommendation for two new genera, Pseudoshewanella and Parashewanella.</title>
        <authorList>
            <person name="Wang G."/>
        </authorList>
    </citation>
    <scope>NUCLEOTIDE SEQUENCE [LARGE SCALE GENOMIC DNA]</scope>
    <source>
        <strain evidence="2 3">KCTC 22492</strain>
    </source>
</reference>
<protein>
    <recommendedName>
        <fullName evidence="4">LPP20 lipoprotein</fullName>
    </recommendedName>
</protein>
<sequence>MFKWLAGLPLLLVTNFAFAWPEWDMQKQEFDGYIVGQGVADSRVNAHKAALAEIASQLSININVSQTLKISKSGSTSDSEFKQKIQTTSLPFDLVGVEEIKTSSKGQQTAMLLGIKKEHLIGSLYGELSGLNRLAIPDASVEQQFIHALEHEQELHRSTQILQVLEALDGKQLKFRSELKKLKQHHQQALKQISCQIINNSIPKNVVAAIDNRLKCNGAKVIWVQPQLNWRYSDSGHIKYVEASLHIKFTHSIHPFNTLKEYNIVATSSGRSMETAKDEAINRLVIILNRPIRQWNSEQ</sequence>
<feature type="chain" id="PRO_5017468093" description="LPP20 lipoprotein" evidence="1">
    <location>
        <begin position="20"/>
        <end position="299"/>
    </location>
</feature>
<keyword evidence="3" id="KW-1185">Reference proteome</keyword>
<gene>
    <name evidence="2" type="ORF">D5R81_04740</name>
</gene>
<feature type="signal peptide" evidence="1">
    <location>
        <begin position="1"/>
        <end position="19"/>
    </location>
</feature>